<dbReference type="AlphaFoldDB" id="A0A173TLS8"/>
<evidence type="ECO:0000256" key="1">
    <source>
        <dbReference type="ARBA" id="ARBA00022448"/>
    </source>
</evidence>
<reference evidence="7 8" key="1">
    <citation type="submission" date="2015-09" db="EMBL/GenBank/DDBJ databases">
        <authorList>
            <consortium name="Pathogen Informatics"/>
        </authorList>
    </citation>
    <scope>NUCLEOTIDE SEQUENCE [LARGE SCALE GENOMIC DNA]</scope>
    <source>
        <strain evidence="7 8">2789STDY5834970</strain>
    </source>
</reference>
<gene>
    <name evidence="7" type="ORF">ERS852582_01642</name>
</gene>
<evidence type="ECO:0000313" key="7">
    <source>
        <dbReference type="EMBL" id="CUN03484.1"/>
    </source>
</evidence>
<dbReference type="SMART" id="SM00900">
    <property type="entry name" value="FMN_bind"/>
    <property type="match status" value="1"/>
</dbReference>
<dbReference type="GO" id="GO:0009055">
    <property type="term" value="F:electron transfer activity"/>
    <property type="evidence" value="ECO:0007669"/>
    <property type="project" value="InterPro"/>
</dbReference>
<keyword evidence="3" id="KW-0285">Flavoprotein</keyword>
<keyword evidence="4" id="KW-0288">FMN</keyword>
<dbReference type="EMBL" id="CYXN01000011">
    <property type="protein sequence ID" value="CUN03484.1"/>
    <property type="molecule type" value="Genomic_DNA"/>
</dbReference>
<dbReference type="GO" id="GO:0010181">
    <property type="term" value="F:FMN binding"/>
    <property type="evidence" value="ECO:0007669"/>
    <property type="project" value="InterPro"/>
</dbReference>
<keyword evidence="1" id="KW-0813">Transport</keyword>
<evidence type="ECO:0000259" key="6">
    <source>
        <dbReference type="SMART" id="SM00900"/>
    </source>
</evidence>
<proteinExistence type="predicted"/>
<name>A0A173TLS8_9FIRM</name>
<accession>A0A173TLS8</accession>
<dbReference type="PANTHER" id="PTHR36118:SF1">
    <property type="entry name" value="ION-TRANSLOCATING OXIDOREDUCTASE COMPLEX SUBUNIT G"/>
    <property type="match status" value="1"/>
</dbReference>
<protein>
    <submittedName>
        <fullName evidence="7">Na(+)-translocating NADH-quinone reductase subunit C</fullName>
    </submittedName>
</protein>
<dbReference type="InterPro" id="IPR007329">
    <property type="entry name" value="FMN-bd"/>
</dbReference>
<organism evidence="7 8">
    <name type="scientific">Faecalibacterium prausnitzii</name>
    <dbReference type="NCBI Taxonomy" id="853"/>
    <lineage>
        <taxon>Bacteria</taxon>
        <taxon>Bacillati</taxon>
        <taxon>Bacillota</taxon>
        <taxon>Clostridia</taxon>
        <taxon>Eubacteriales</taxon>
        <taxon>Oscillospiraceae</taxon>
        <taxon>Faecalibacterium</taxon>
    </lineage>
</organism>
<evidence type="ECO:0000256" key="4">
    <source>
        <dbReference type="ARBA" id="ARBA00022643"/>
    </source>
</evidence>
<keyword evidence="2" id="KW-0597">Phosphoprotein</keyword>
<dbReference type="GO" id="GO:0022900">
    <property type="term" value="P:electron transport chain"/>
    <property type="evidence" value="ECO:0007669"/>
    <property type="project" value="InterPro"/>
</dbReference>
<evidence type="ECO:0000313" key="8">
    <source>
        <dbReference type="Proteomes" id="UP000095649"/>
    </source>
</evidence>
<sequence>MKQATNPFAPVPLWRKRLPGYAAMGVATIALAVGLTTLQSARTTVAGTLLPVSEADAATYGISAVYQLDDGSYRVEGSQKGFQSDVQAAVTIDAEGNVSAVEILSQDETESLGGQCVNPEFTSQYQGAAPFTLAGKSYTVTDPVTGAAYAAAGAAEEQPAAAGDFDPAQWRTFDTSPEAEATRKMYAAGLTLSALKGEALGDELAPPLDSSAEAVARRKLYAAMLSKSALDGEPMAIPFADLSAEEQSKARLEQASLTTAGNASGAVSADLTEVDALSGATITSSAVTTIVNNSYFYVTGVLCAE</sequence>
<dbReference type="PANTHER" id="PTHR36118">
    <property type="entry name" value="ION-TRANSLOCATING OXIDOREDUCTASE COMPLEX SUBUNIT G"/>
    <property type="match status" value="1"/>
</dbReference>
<dbReference type="Proteomes" id="UP000095649">
    <property type="component" value="Unassembled WGS sequence"/>
</dbReference>
<dbReference type="Pfam" id="PF04205">
    <property type="entry name" value="FMN_bind"/>
    <property type="match status" value="2"/>
</dbReference>
<evidence type="ECO:0000256" key="2">
    <source>
        <dbReference type="ARBA" id="ARBA00022553"/>
    </source>
</evidence>
<dbReference type="InterPro" id="IPR010209">
    <property type="entry name" value="Ion_transpt_RnfG/RsxG"/>
</dbReference>
<dbReference type="OrthoDB" id="1860567at2"/>
<evidence type="ECO:0000256" key="5">
    <source>
        <dbReference type="ARBA" id="ARBA00022982"/>
    </source>
</evidence>
<keyword evidence="5" id="KW-0249">Electron transport</keyword>
<evidence type="ECO:0000256" key="3">
    <source>
        <dbReference type="ARBA" id="ARBA00022630"/>
    </source>
</evidence>
<dbReference type="GO" id="GO:0005886">
    <property type="term" value="C:plasma membrane"/>
    <property type="evidence" value="ECO:0007669"/>
    <property type="project" value="InterPro"/>
</dbReference>
<feature type="domain" description="FMN-binding" evidence="6">
    <location>
        <begin position="81"/>
        <end position="298"/>
    </location>
</feature>
<dbReference type="RefSeq" id="WP_055186099.1">
    <property type="nucleotide sequence ID" value="NZ_CYXN01000011.1"/>
</dbReference>